<proteinExistence type="predicted"/>
<sequence>MSEVSTLDKLAREFADRLSALTRGVLGEDTPLFHAVTLEPGRKIRLQPLGDDRLLRSIPVRIGAEVRINLLVMYDCCWDGTSTFLAADRSEIKVLYDGVPDPLFRFEYERAGDDPPGAHIHVHAHRDEVAYLLRLADSGRPRKALRKNRMPRSAELHLPVGGHRLRPSLEDVLLFLKREFEIATTPHWRTVLDDHLRDWRLTQLKSAVRDAPEAAAEALRTLQYQVLAPALPAQRADSRVRLFRP</sequence>
<reference evidence="1 2" key="1">
    <citation type="submission" date="2017-09" db="EMBL/GenBank/DDBJ databases">
        <authorList>
            <person name="Ehlers B."/>
            <person name="Leendertz F.H."/>
        </authorList>
    </citation>
    <scope>NUCLEOTIDE SEQUENCE [LARGE SCALE GENOMIC DNA]</scope>
    <source>
        <strain evidence="1 2">CGMCC 4.7095</strain>
    </source>
</reference>
<keyword evidence="2" id="KW-1185">Reference proteome</keyword>
<organism evidence="1 2">
    <name type="scientific">Streptomyces zhaozhouensis</name>
    <dbReference type="NCBI Taxonomy" id="1300267"/>
    <lineage>
        <taxon>Bacteria</taxon>
        <taxon>Bacillati</taxon>
        <taxon>Actinomycetota</taxon>
        <taxon>Actinomycetes</taxon>
        <taxon>Kitasatosporales</taxon>
        <taxon>Streptomycetaceae</taxon>
        <taxon>Streptomyces</taxon>
    </lineage>
</organism>
<dbReference type="OrthoDB" id="4086179at2"/>
<gene>
    <name evidence="1" type="ORF">SAMN06297387_113169</name>
</gene>
<evidence type="ECO:0000313" key="1">
    <source>
        <dbReference type="EMBL" id="SOD64010.1"/>
    </source>
</evidence>
<dbReference type="Proteomes" id="UP000219072">
    <property type="component" value="Unassembled WGS sequence"/>
</dbReference>
<protein>
    <submittedName>
        <fullName evidence="1">Uncharacterized protein</fullName>
    </submittedName>
</protein>
<dbReference type="EMBL" id="OCNE01000013">
    <property type="protein sequence ID" value="SOD64010.1"/>
    <property type="molecule type" value="Genomic_DNA"/>
</dbReference>
<dbReference type="AlphaFoldDB" id="A0A286DZH2"/>
<evidence type="ECO:0000313" key="2">
    <source>
        <dbReference type="Proteomes" id="UP000219072"/>
    </source>
</evidence>
<accession>A0A286DZH2</accession>
<name>A0A286DZH2_9ACTN</name>
<dbReference type="RefSeq" id="WP_097232442.1">
    <property type="nucleotide sequence ID" value="NZ_OCNE01000013.1"/>
</dbReference>